<feature type="region of interest" description="Disordered" evidence="1">
    <location>
        <begin position="1"/>
        <end position="78"/>
    </location>
</feature>
<name>A0A919CEX4_9ACTN</name>
<evidence type="ECO:0008006" key="4">
    <source>
        <dbReference type="Google" id="ProtNLM"/>
    </source>
</evidence>
<evidence type="ECO:0000313" key="2">
    <source>
        <dbReference type="EMBL" id="GHD16951.1"/>
    </source>
</evidence>
<feature type="region of interest" description="Disordered" evidence="1">
    <location>
        <begin position="251"/>
        <end position="270"/>
    </location>
</feature>
<feature type="compositionally biased region" description="Basic and acidic residues" evidence="1">
    <location>
        <begin position="45"/>
        <end position="54"/>
    </location>
</feature>
<protein>
    <recommendedName>
        <fullName evidence="4">Glycolipid-binding domain-containing protein</fullName>
    </recommendedName>
</protein>
<gene>
    <name evidence="2" type="ORF">GCM10010334_78460</name>
</gene>
<organism evidence="2 3">
    <name type="scientific">Streptomyces finlayi</name>
    <dbReference type="NCBI Taxonomy" id="67296"/>
    <lineage>
        <taxon>Bacteria</taxon>
        <taxon>Bacillati</taxon>
        <taxon>Actinomycetota</taxon>
        <taxon>Actinomycetes</taxon>
        <taxon>Kitasatosporales</taxon>
        <taxon>Streptomycetaceae</taxon>
        <taxon>Streptomyces</taxon>
    </lineage>
</organism>
<evidence type="ECO:0000256" key="1">
    <source>
        <dbReference type="SAM" id="MobiDB-lite"/>
    </source>
</evidence>
<proteinExistence type="predicted"/>
<evidence type="ECO:0000313" key="3">
    <source>
        <dbReference type="Proteomes" id="UP000638353"/>
    </source>
</evidence>
<feature type="compositionally biased region" description="Basic and acidic residues" evidence="1">
    <location>
        <begin position="62"/>
        <end position="78"/>
    </location>
</feature>
<dbReference type="Proteomes" id="UP000638353">
    <property type="component" value="Unassembled WGS sequence"/>
</dbReference>
<accession>A0A919CEX4</accession>
<reference evidence="2" key="2">
    <citation type="submission" date="2020-09" db="EMBL/GenBank/DDBJ databases">
        <authorList>
            <person name="Sun Q."/>
            <person name="Ohkuma M."/>
        </authorList>
    </citation>
    <scope>NUCLEOTIDE SEQUENCE</scope>
    <source>
        <strain evidence="2">JCM 4637</strain>
    </source>
</reference>
<dbReference type="EMBL" id="BMVC01000025">
    <property type="protein sequence ID" value="GHD16951.1"/>
    <property type="molecule type" value="Genomic_DNA"/>
</dbReference>
<sequence>MARDPVPSHASRRRCSVRPAARTTHCPTTREPFTGSPLTPRRARPSTDPKDSKHPMPRGRYSLHDPHDHTPLGEEHFHCTPGPSGWRYVSQTITPSGDHAGSVDLALDDLGRPIRLELHTASWQVRGAALDGVTWVRTDPTGVHATEGNVRAHAFTGTSPAFLVALTRLLRLTPASPATRLRLVAFTDPVLAPRTLDQSWSLVKSEAHATDNGPLMVDEYQVNALDTGEQHQIHIAGDVVLSAPGIELEHLETPPSAFPTEPKASNPTTF</sequence>
<reference evidence="2" key="1">
    <citation type="journal article" date="2014" name="Int. J. Syst. Evol. Microbiol.">
        <title>Complete genome sequence of Corynebacterium casei LMG S-19264T (=DSM 44701T), isolated from a smear-ripened cheese.</title>
        <authorList>
            <consortium name="US DOE Joint Genome Institute (JGI-PGF)"/>
            <person name="Walter F."/>
            <person name="Albersmeier A."/>
            <person name="Kalinowski J."/>
            <person name="Ruckert C."/>
        </authorList>
    </citation>
    <scope>NUCLEOTIDE SEQUENCE</scope>
    <source>
        <strain evidence="2">JCM 4637</strain>
    </source>
</reference>
<dbReference type="AlphaFoldDB" id="A0A919CEX4"/>
<comment type="caution">
    <text evidence="2">The sequence shown here is derived from an EMBL/GenBank/DDBJ whole genome shotgun (WGS) entry which is preliminary data.</text>
</comment>